<protein>
    <submittedName>
        <fullName evidence="3">Undecaprenyl-diphosphatase</fullName>
    </submittedName>
</protein>
<evidence type="ECO:0000313" key="3">
    <source>
        <dbReference type="EMBL" id="RAR47817.1"/>
    </source>
</evidence>
<organism evidence="3 4">
    <name type="scientific">Flavobacterium lacus</name>
    <dbReference type="NCBI Taxonomy" id="1353778"/>
    <lineage>
        <taxon>Bacteria</taxon>
        <taxon>Pseudomonadati</taxon>
        <taxon>Bacteroidota</taxon>
        <taxon>Flavobacteriia</taxon>
        <taxon>Flavobacteriales</taxon>
        <taxon>Flavobacteriaceae</taxon>
        <taxon>Flavobacterium</taxon>
    </lineage>
</organism>
<dbReference type="InterPro" id="IPR036938">
    <property type="entry name" value="PAP2/HPO_sf"/>
</dbReference>
<dbReference type="Gene3D" id="1.20.144.10">
    <property type="entry name" value="Phosphatidic acid phosphatase type 2/haloperoxidase"/>
    <property type="match status" value="1"/>
</dbReference>
<evidence type="ECO:0000259" key="2">
    <source>
        <dbReference type="SMART" id="SM00014"/>
    </source>
</evidence>
<feature type="transmembrane region" description="Helical" evidence="1">
    <location>
        <begin position="158"/>
        <end position="176"/>
    </location>
</feature>
<dbReference type="EMBL" id="QLSV01000007">
    <property type="protein sequence ID" value="RAR47817.1"/>
    <property type="molecule type" value="Genomic_DNA"/>
</dbReference>
<feature type="transmembrane region" description="Helical" evidence="1">
    <location>
        <begin position="105"/>
        <end position="126"/>
    </location>
</feature>
<dbReference type="Proteomes" id="UP000249518">
    <property type="component" value="Unassembled WGS sequence"/>
</dbReference>
<comment type="caution">
    <text evidence="3">The sequence shown here is derived from an EMBL/GenBank/DDBJ whole genome shotgun (WGS) entry which is preliminary data.</text>
</comment>
<evidence type="ECO:0000313" key="4">
    <source>
        <dbReference type="Proteomes" id="UP000249518"/>
    </source>
</evidence>
<dbReference type="RefSeq" id="WP_112086099.1">
    <property type="nucleotide sequence ID" value="NZ_QLSV01000007.1"/>
</dbReference>
<keyword evidence="1" id="KW-1133">Transmembrane helix</keyword>
<keyword evidence="4" id="KW-1185">Reference proteome</keyword>
<dbReference type="Pfam" id="PF01569">
    <property type="entry name" value="PAP2"/>
    <property type="match status" value="1"/>
</dbReference>
<keyword evidence="1" id="KW-0472">Membrane</keyword>
<evidence type="ECO:0000256" key="1">
    <source>
        <dbReference type="SAM" id="Phobius"/>
    </source>
</evidence>
<dbReference type="PANTHER" id="PTHR14969:SF13">
    <property type="entry name" value="AT30094P"/>
    <property type="match status" value="1"/>
</dbReference>
<dbReference type="InterPro" id="IPR000326">
    <property type="entry name" value="PAP2/HPO"/>
</dbReference>
<proteinExistence type="predicted"/>
<dbReference type="SUPFAM" id="SSF48317">
    <property type="entry name" value="Acid phosphatase/Vanadium-dependent haloperoxidase"/>
    <property type="match status" value="1"/>
</dbReference>
<name>A0A328WTN5_9FLAO</name>
<reference evidence="3 4" key="1">
    <citation type="submission" date="2018-06" db="EMBL/GenBank/DDBJ databases">
        <title>Genomic Encyclopedia of Type Strains, Phase III (KMG-III): the genomes of soil and plant-associated and newly described type strains.</title>
        <authorList>
            <person name="Whitman W."/>
        </authorList>
    </citation>
    <scope>NUCLEOTIDE SEQUENCE [LARGE SCALE GENOMIC DNA]</scope>
    <source>
        <strain evidence="3 4">CGMCC 1.12504</strain>
    </source>
</reference>
<feature type="transmembrane region" description="Helical" evidence="1">
    <location>
        <begin position="55"/>
        <end position="74"/>
    </location>
</feature>
<feature type="transmembrane region" description="Helical" evidence="1">
    <location>
        <begin position="133"/>
        <end position="152"/>
    </location>
</feature>
<keyword evidence="1" id="KW-0812">Transmembrane</keyword>
<dbReference type="PANTHER" id="PTHR14969">
    <property type="entry name" value="SPHINGOSINE-1-PHOSPHATE PHOSPHOHYDROLASE"/>
    <property type="match status" value="1"/>
</dbReference>
<dbReference type="SMART" id="SM00014">
    <property type="entry name" value="acidPPc"/>
    <property type="match status" value="1"/>
</dbReference>
<feature type="transmembrane region" description="Helical" evidence="1">
    <location>
        <begin position="25"/>
        <end position="48"/>
    </location>
</feature>
<dbReference type="OrthoDB" id="9789113at2"/>
<feature type="domain" description="Phosphatidic acid phosphatase type 2/haloperoxidase" evidence="2">
    <location>
        <begin position="59"/>
        <end position="173"/>
    </location>
</feature>
<dbReference type="AlphaFoldDB" id="A0A328WTN5"/>
<gene>
    <name evidence="3" type="ORF">B0I10_10794</name>
</gene>
<accession>A0A328WTN5</accession>
<sequence>MEELIQLDKDLFLFLNNLGSEQWDGFWLVITKQVYWSPLFVFVFYFIIKKIGWKQFGILVLFLAALILVTDQLTNLAKYMFERLRPCSDPTLEGQVREVLERSSYGYFSGHASNSMATTTFIFLLFRKHFKYLFWLFLFPLIFAYSRIYLGLHFPADIISGYIFGIFTGTLFYRIYKIMQPKYFSTN</sequence>